<feature type="region of interest" description="Disordered" evidence="5">
    <location>
        <begin position="174"/>
        <end position="229"/>
    </location>
</feature>
<evidence type="ECO:0000256" key="1">
    <source>
        <dbReference type="ARBA" id="ARBA00022723"/>
    </source>
</evidence>
<dbReference type="InterPro" id="IPR013083">
    <property type="entry name" value="Znf_RING/FYVE/PHD"/>
</dbReference>
<keyword evidence="1" id="KW-0479">Metal-binding</keyword>
<keyword evidence="3" id="KW-0862">Zinc</keyword>
<keyword evidence="2 4" id="KW-0863">Zinc-finger</keyword>
<dbReference type="InterPro" id="IPR047134">
    <property type="entry name" value="RNF4"/>
</dbReference>
<dbReference type="SMART" id="SM00184">
    <property type="entry name" value="RING"/>
    <property type="match status" value="1"/>
</dbReference>
<dbReference type="EMBL" id="JASJQH010007234">
    <property type="protein sequence ID" value="KAK9712152.1"/>
    <property type="molecule type" value="Genomic_DNA"/>
</dbReference>
<comment type="caution">
    <text evidence="7">The sequence shown here is derived from an EMBL/GenBank/DDBJ whole genome shotgun (WGS) entry which is preliminary data.</text>
</comment>
<feature type="compositionally biased region" description="Polar residues" evidence="5">
    <location>
        <begin position="41"/>
        <end position="57"/>
    </location>
</feature>
<dbReference type="SUPFAM" id="SSF57850">
    <property type="entry name" value="RING/U-box"/>
    <property type="match status" value="1"/>
</dbReference>
<feature type="compositionally biased region" description="Polar residues" evidence="5">
    <location>
        <begin position="181"/>
        <end position="191"/>
    </location>
</feature>
<evidence type="ECO:0000256" key="5">
    <source>
        <dbReference type="SAM" id="MobiDB-lite"/>
    </source>
</evidence>
<keyword evidence="8" id="KW-1185">Reference proteome</keyword>
<dbReference type="Gene3D" id="3.30.40.10">
    <property type="entry name" value="Zinc/RING finger domain, C3HC4 (zinc finger)"/>
    <property type="match status" value="1"/>
</dbReference>
<protein>
    <recommendedName>
        <fullName evidence="6">RING-type domain-containing protein</fullName>
    </recommendedName>
</protein>
<dbReference type="InterPro" id="IPR001841">
    <property type="entry name" value="Znf_RING"/>
</dbReference>
<feature type="region of interest" description="Disordered" evidence="5">
    <location>
        <begin position="264"/>
        <end position="310"/>
    </location>
</feature>
<evidence type="ECO:0000256" key="4">
    <source>
        <dbReference type="PROSITE-ProRule" id="PRU00175"/>
    </source>
</evidence>
<dbReference type="PANTHER" id="PTHR23041">
    <property type="entry name" value="RING FINGER DOMAIN-CONTAINING"/>
    <property type="match status" value="1"/>
</dbReference>
<name>A0ABR2W0P0_9FUNG</name>
<evidence type="ECO:0000313" key="8">
    <source>
        <dbReference type="Proteomes" id="UP001479436"/>
    </source>
</evidence>
<dbReference type="PROSITE" id="PS00518">
    <property type="entry name" value="ZF_RING_1"/>
    <property type="match status" value="1"/>
</dbReference>
<feature type="domain" description="RING-type" evidence="6">
    <location>
        <begin position="403"/>
        <end position="440"/>
    </location>
</feature>
<feature type="region of interest" description="Disordered" evidence="5">
    <location>
        <begin position="356"/>
        <end position="375"/>
    </location>
</feature>
<dbReference type="Proteomes" id="UP001479436">
    <property type="component" value="Unassembled WGS sequence"/>
</dbReference>
<evidence type="ECO:0000256" key="3">
    <source>
        <dbReference type="ARBA" id="ARBA00022833"/>
    </source>
</evidence>
<feature type="region of interest" description="Disordered" evidence="5">
    <location>
        <begin position="1"/>
        <end position="90"/>
    </location>
</feature>
<proteinExistence type="predicted"/>
<dbReference type="PROSITE" id="PS50089">
    <property type="entry name" value="ZF_RING_2"/>
    <property type="match status" value="1"/>
</dbReference>
<evidence type="ECO:0000256" key="2">
    <source>
        <dbReference type="ARBA" id="ARBA00022771"/>
    </source>
</evidence>
<sequence length="453" mass="50761">MVKPKLENSEVPQRKLSTIDNIGTQGETTGDVFEKEESEPFQASSSQVSSDRLNNRASKPPIPPNTKMQSSSCNKKREHTAAQTTLTTQKAKVHKKLEKVAEDRYNLCNETVSSNSSSNPVNGNNVTDGERFTGSSGCPSDSQEQTMQNSNMVAMSIAEPSKRLLFINREKNVRDLPESPRSPTGIDNQPMTRVPWEPQTLHDVYTPETPVPSTSSNTTIPTTVHDVEPLPQDSAHVNEVIDLTPNTPSWRPRANAQTRSQVITIESDEEPEVRPSPLTFAPTAQNVPSRNPSQGTRGSRRPNPRRRRSPRYDFLNSVYSDFRFIHAFENLFGRNLMRMESNLPTPETFHLFHGGEEEFNRSPTPPRPVERPRPTKVPDNLMKLEGKGYSVNVPTEQDGLIVCAKCEERPQSMHATGCGHVFCEECISQVMEAKKCPCCNKRLKPKDVIKLFI</sequence>
<evidence type="ECO:0000313" key="7">
    <source>
        <dbReference type="EMBL" id="KAK9712152.1"/>
    </source>
</evidence>
<feature type="compositionally biased region" description="Low complexity" evidence="5">
    <location>
        <begin position="81"/>
        <end position="90"/>
    </location>
</feature>
<feature type="compositionally biased region" description="Polar residues" evidence="5">
    <location>
        <begin position="282"/>
        <end position="296"/>
    </location>
</feature>
<evidence type="ECO:0000259" key="6">
    <source>
        <dbReference type="PROSITE" id="PS50089"/>
    </source>
</evidence>
<dbReference type="Pfam" id="PF14634">
    <property type="entry name" value="zf-RING_5"/>
    <property type="match status" value="1"/>
</dbReference>
<feature type="compositionally biased region" description="Polar residues" evidence="5">
    <location>
        <begin position="15"/>
        <end position="28"/>
    </location>
</feature>
<gene>
    <name evidence="7" type="ORF">K7432_007334</name>
</gene>
<accession>A0ABR2W0P0</accession>
<feature type="compositionally biased region" description="Low complexity" evidence="5">
    <location>
        <begin position="206"/>
        <end position="223"/>
    </location>
</feature>
<dbReference type="PANTHER" id="PTHR23041:SF78">
    <property type="entry name" value="E3 UBIQUITIN-PROTEIN LIGASE RNF4"/>
    <property type="match status" value="1"/>
</dbReference>
<organism evidence="7 8">
    <name type="scientific">Basidiobolus ranarum</name>
    <dbReference type="NCBI Taxonomy" id="34480"/>
    <lineage>
        <taxon>Eukaryota</taxon>
        <taxon>Fungi</taxon>
        <taxon>Fungi incertae sedis</taxon>
        <taxon>Zoopagomycota</taxon>
        <taxon>Entomophthoromycotina</taxon>
        <taxon>Basidiobolomycetes</taxon>
        <taxon>Basidiobolales</taxon>
        <taxon>Basidiobolaceae</taxon>
        <taxon>Basidiobolus</taxon>
    </lineage>
</organism>
<feature type="compositionally biased region" description="Basic residues" evidence="5">
    <location>
        <begin position="298"/>
        <end position="309"/>
    </location>
</feature>
<reference evidence="7 8" key="1">
    <citation type="submission" date="2023-04" db="EMBL/GenBank/DDBJ databases">
        <title>Genome of Basidiobolus ranarum AG-B5.</title>
        <authorList>
            <person name="Stajich J.E."/>
            <person name="Carter-House D."/>
            <person name="Gryganskyi A."/>
        </authorList>
    </citation>
    <scope>NUCLEOTIDE SEQUENCE [LARGE SCALE GENOMIC DNA]</scope>
    <source>
        <strain evidence="7 8">AG-B5</strain>
    </source>
</reference>
<dbReference type="InterPro" id="IPR017907">
    <property type="entry name" value="Znf_RING_CS"/>
</dbReference>